<reference evidence="1" key="1">
    <citation type="journal article" date="2020" name="Microb. Genom.">
        <title>Genetic diversity of clinical and environmental Mucorales isolates obtained from an investigation of mucormycosis cases among solid organ transplant recipients.</title>
        <authorList>
            <person name="Nguyen M.H."/>
            <person name="Kaul D."/>
            <person name="Muto C."/>
            <person name="Cheng S.J."/>
            <person name="Richter R.A."/>
            <person name="Bruno V.M."/>
            <person name="Liu G."/>
            <person name="Beyhan S."/>
            <person name="Sundermann A.J."/>
            <person name="Mounaud S."/>
            <person name="Pasculle A.W."/>
            <person name="Nierman W.C."/>
            <person name="Driscoll E."/>
            <person name="Cumbie R."/>
            <person name="Clancy C.J."/>
            <person name="Dupont C.L."/>
        </authorList>
    </citation>
    <scope>NUCLEOTIDE SEQUENCE</scope>
    <source>
        <strain evidence="1">GL11</strain>
    </source>
</reference>
<evidence type="ECO:0000313" key="2">
    <source>
        <dbReference type="Proteomes" id="UP000716291"/>
    </source>
</evidence>
<protein>
    <submittedName>
        <fullName evidence="1">Uncharacterized protein</fullName>
    </submittedName>
</protein>
<organism evidence="1 2">
    <name type="scientific">Rhizopus oryzae</name>
    <name type="common">Mucormycosis agent</name>
    <name type="synonym">Rhizopus arrhizus var. delemar</name>
    <dbReference type="NCBI Taxonomy" id="64495"/>
    <lineage>
        <taxon>Eukaryota</taxon>
        <taxon>Fungi</taxon>
        <taxon>Fungi incertae sedis</taxon>
        <taxon>Mucoromycota</taxon>
        <taxon>Mucoromycotina</taxon>
        <taxon>Mucoromycetes</taxon>
        <taxon>Mucorales</taxon>
        <taxon>Mucorineae</taxon>
        <taxon>Rhizopodaceae</taxon>
        <taxon>Rhizopus</taxon>
    </lineage>
</organism>
<accession>A0A9P6X116</accession>
<name>A0A9P6X116_RHIOR</name>
<keyword evidence="2" id="KW-1185">Reference proteome</keyword>
<gene>
    <name evidence="1" type="ORF">G6F64_010450</name>
</gene>
<comment type="caution">
    <text evidence="1">The sequence shown here is derived from an EMBL/GenBank/DDBJ whole genome shotgun (WGS) entry which is preliminary data.</text>
</comment>
<dbReference type="Proteomes" id="UP000716291">
    <property type="component" value="Unassembled WGS sequence"/>
</dbReference>
<sequence length="273" mass="31478">MKTVKSNKLPPLLVEMQYTANMAFFRRLMEYSLSINKHYHALPAVLAICIHNTASYLMELSTFSSTLPFLVELPCVGWAKSCYFMNAGSIAKHLQEISLNPFVAVGHFLIEQKPSLADMIHRDDKTIIMLYELAKKVFGDQIQVEQNATNSVKNVYNELNKRYSTAKQFLLEDVQDVESRKRTLDCLDQALLYIDTHLSKKHNSFANSSSSMDQDDPNKNKDWTFMEQYQQNHGALDWKAIFEIGKQKDLFNNYGTWKSAKAAYYRAKAKRHP</sequence>
<dbReference type="AlphaFoldDB" id="A0A9P6X116"/>
<proteinExistence type="predicted"/>
<evidence type="ECO:0000313" key="1">
    <source>
        <dbReference type="EMBL" id="KAG1303000.1"/>
    </source>
</evidence>
<dbReference type="EMBL" id="JAANQT010002170">
    <property type="protein sequence ID" value="KAG1303000.1"/>
    <property type="molecule type" value="Genomic_DNA"/>
</dbReference>